<name>A0ABR6FRT3_9BURK</name>
<dbReference type="InterPro" id="IPR036856">
    <property type="entry name" value="Ald_Oxase/Xan_DH_a/b_sf"/>
</dbReference>
<evidence type="ECO:0000259" key="1">
    <source>
        <dbReference type="SMART" id="SM01008"/>
    </source>
</evidence>
<dbReference type="GO" id="GO:0004854">
    <property type="term" value="F:xanthine dehydrogenase activity"/>
    <property type="evidence" value="ECO:0007669"/>
    <property type="project" value="UniProtKB-EC"/>
</dbReference>
<dbReference type="InterPro" id="IPR016208">
    <property type="entry name" value="Ald_Oxase/xanthine_DH-like"/>
</dbReference>
<evidence type="ECO:0000313" key="3">
    <source>
        <dbReference type="Proteomes" id="UP000533533"/>
    </source>
</evidence>
<protein>
    <submittedName>
        <fullName evidence="2">Xanthine dehydrogenase large subunit</fullName>
        <ecNumber evidence="2">1.17.1.4</ecNumber>
    </submittedName>
</protein>
<dbReference type="SUPFAM" id="SSF56003">
    <property type="entry name" value="Molybdenum cofactor-binding domain"/>
    <property type="match status" value="1"/>
</dbReference>
<dbReference type="InterPro" id="IPR000674">
    <property type="entry name" value="Ald_Oxase/Xan_DH_a/b"/>
</dbReference>
<reference evidence="2 3" key="1">
    <citation type="submission" date="2020-08" db="EMBL/GenBank/DDBJ databases">
        <title>Genomic Encyclopedia of Type Strains, Phase IV (KMG-V): Genome sequencing to study the core and pangenomes of soil and plant-associated prokaryotes.</title>
        <authorList>
            <person name="Whitman W."/>
        </authorList>
    </citation>
    <scope>NUCLEOTIDE SEQUENCE [LARGE SCALE GENOMIC DNA]</scope>
    <source>
        <strain evidence="2 3">SRMrh-85</strain>
    </source>
</reference>
<gene>
    <name evidence="2" type="ORF">FHX59_004549</name>
</gene>
<keyword evidence="3" id="KW-1185">Reference proteome</keyword>
<dbReference type="PANTHER" id="PTHR45444">
    <property type="entry name" value="XANTHINE DEHYDROGENASE"/>
    <property type="match status" value="1"/>
</dbReference>
<accession>A0ABR6FRT3</accession>
<feature type="domain" description="Aldehyde oxidase/xanthine dehydrogenase a/b hammerhead" evidence="1">
    <location>
        <begin position="36"/>
        <end position="147"/>
    </location>
</feature>
<dbReference type="SMART" id="SM01008">
    <property type="entry name" value="Ald_Xan_dh_C"/>
    <property type="match status" value="1"/>
</dbReference>
<dbReference type="Pfam" id="PF20256">
    <property type="entry name" value="MoCoBD_2"/>
    <property type="match status" value="1"/>
</dbReference>
<dbReference type="InterPro" id="IPR037165">
    <property type="entry name" value="AldOxase/xan_DH_Mopterin-bd_sf"/>
</dbReference>
<keyword evidence="2" id="KW-0560">Oxidoreductase</keyword>
<dbReference type="InterPro" id="IPR014309">
    <property type="entry name" value="Xanthine_DH_Mopterin-bd_su"/>
</dbReference>
<dbReference type="EMBL" id="JACHVZ010000012">
    <property type="protein sequence ID" value="MBB2930101.1"/>
    <property type="molecule type" value="Genomic_DNA"/>
</dbReference>
<organism evidence="2 3">
    <name type="scientific">Paraburkholderia silvatlantica</name>
    <dbReference type="NCBI Taxonomy" id="321895"/>
    <lineage>
        <taxon>Bacteria</taxon>
        <taxon>Pseudomonadati</taxon>
        <taxon>Pseudomonadota</taxon>
        <taxon>Betaproteobacteria</taxon>
        <taxon>Burkholderiales</taxon>
        <taxon>Burkholderiaceae</taxon>
        <taxon>Paraburkholderia</taxon>
    </lineage>
</organism>
<dbReference type="Proteomes" id="UP000533533">
    <property type="component" value="Unassembled WGS sequence"/>
</dbReference>
<dbReference type="Gene3D" id="3.30.365.10">
    <property type="entry name" value="Aldehyde oxidase/xanthine dehydrogenase, molybdopterin binding domain"/>
    <property type="match status" value="4"/>
</dbReference>
<dbReference type="Pfam" id="PF01315">
    <property type="entry name" value="Ald_Xan_dh_C"/>
    <property type="match status" value="1"/>
</dbReference>
<dbReference type="NCBIfam" id="TIGR02965">
    <property type="entry name" value="xanthine_xdhB"/>
    <property type="match status" value="1"/>
</dbReference>
<dbReference type="Gene3D" id="3.90.1170.50">
    <property type="entry name" value="Aldehyde oxidase/xanthine dehydrogenase, a/b hammerhead"/>
    <property type="match status" value="1"/>
</dbReference>
<dbReference type="Pfam" id="PF02738">
    <property type="entry name" value="MoCoBD_1"/>
    <property type="match status" value="1"/>
</dbReference>
<dbReference type="PANTHER" id="PTHR45444:SF3">
    <property type="entry name" value="XANTHINE DEHYDROGENASE"/>
    <property type="match status" value="1"/>
</dbReference>
<evidence type="ECO:0000313" key="2">
    <source>
        <dbReference type="EMBL" id="MBB2930101.1"/>
    </source>
</evidence>
<comment type="caution">
    <text evidence="2">The sequence shown here is derived from an EMBL/GenBank/DDBJ whole genome shotgun (WGS) entry which is preliminary data.</text>
</comment>
<dbReference type="SUPFAM" id="SSF54665">
    <property type="entry name" value="CO dehydrogenase molybdoprotein N-domain-like"/>
    <property type="match status" value="1"/>
</dbReference>
<proteinExistence type="predicted"/>
<sequence length="792" mass="84969">MNDQAEALVMRQPPETLHERALGAALPHESADAHVSGEARYTDDIPELHGTVHAALGLARHAHARIVALDLERVRSAPGVLAVLTAADIPGENDCGPVVHDDPVLASEVVHYLGQPVFAVIATSHELARRAAALAASEDVVRYAPLEPVLSIEEARTRRHYVLPPLRLVRGAPDAALAAAPHRLAGTFAVGGQEQFYLEGQVAYALPQEQTGMLVYSSTQHPSEMQQVVAHLLGWPAHRVACECRRMGGGFGGKESQSALFACIAALAAHTLQRPVKLRADRDDDFMITGKRHDARYTYEAGYDDEGRLLGARVEIALRAGYSADLSGAVATRAVCHFDNAYFLPDVEIVALCCKTNTQSNTAFRGFGGPQGALVMEVMLDEIARALGRDPLDVRRANYYGIGERDVTPYGQRVEDNVLAPLTDELLASSRYHERRAAIAAYNRTSPVLKRGLALTPVKFGISFNVPHLNQAGALVHVYRDGSVLVNHGGTEMGQGLNTKVAQVVAGTLGLPLARVRVSAADTSKVANTSATAASTGSDLNGKAAEDAALTIRARLAAFAAAQYGGAAEDVAFEAGHVRANGKAIAFGELVELAYMKRVQLWSDGFYATPKVHWDARTLTGHPFYYFAYGAAVSEVIVDTLTGEWKLVRADVLHDAGQSINPAIDLGQVEGGFIQGMGWLTTEELWWNRDGRLMTHAPSTYKIPAVSDTPEAFNVRLYRSGGNDNVEPTVFRSKAVGEPPLLLPFSVFLAIRDAVGAAVPEAREAAPLRAAATPEAILDALDALRANSRKTD</sequence>
<dbReference type="InterPro" id="IPR046867">
    <property type="entry name" value="AldOxase/xan_DH_MoCoBD2"/>
</dbReference>
<dbReference type="EC" id="1.17.1.4" evidence="2"/>
<dbReference type="InterPro" id="IPR008274">
    <property type="entry name" value="AldOxase/xan_DH_MoCoBD1"/>
</dbReference>